<comment type="caution">
    <text evidence="1">The sequence shown here is derived from an EMBL/GenBank/DDBJ whole genome shotgun (WGS) entry which is preliminary data.</text>
</comment>
<gene>
    <name evidence="1" type="ORF">GK047_02600</name>
</gene>
<dbReference type="EMBL" id="JAAIKC010000001">
    <property type="protein sequence ID" value="NEW04907.1"/>
    <property type="molecule type" value="Genomic_DNA"/>
</dbReference>
<dbReference type="RefSeq" id="WP_163940776.1">
    <property type="nucleotide sequence ID" value="NZ_JAAIKC010000001.1"/>
</dbReference>
<organism evidence="1">
    <name type="scientific">Paenibacillus sp. SYP-B3998</name>
    <dbReference type="NCBI Taxonomy" id="2678564"/>
    <lineage>
        <taxon>Bacteria</taxon>
        <taxon>Bacillati</taxon>
        <taxon>Bacillota</taxon>
        <taxon>Bacilli</taxon>
        <taxon>Bacillales</taxon>
        <taxon>Paenibacillaceae</taxon>
        <taxon>Paenibacillus</taxon>
    </lineage>
</organism>
<accession>A0A6G3ZU14</accession>
<dbReference type="AlphaFoldDB" id="A0A6G3ZU14"/>
<reference evidence="1" key="1">
    <citation type="submission" date="2020-02" db="EMBL/GenBank/DDBJ databases">
        <authorList>
            <person name="Shen X.-R."/>
            <person name="Zhang Y.-X."/>
        </authorList>
    </citation>
    <scope>NUCLEOTIDE SEQUENCE</scope>
    <source>
        <strain evidence="1">SYP-B3998</strain>
    </source>
</reference>
<name>A0A6G3ZU14_9BACL</name>
<evidence type="ECO:0000313" key="1">
    <source>
        <dbReference type="EMBL" id="NEW04907.1"/>
    </source>
</evidence>
<evidence type="ECO:0008006" key="2">
    <source>
        <dbReference type="Google" id="ProtNLM"/>
    </source>
</evidence>
<proteinExistence type="predicted"/>
<sequence>MFRNSNEEIFPLEASMFIIINRLRAMIIIGLIGLALGSQGCRSNDSVNPTSSLVESTPTPKSTETFVKNVKEEIILKDIIGNEALQDQKQTPEEAVVHSIQWKMSNDTIISASKDSIVSSHIIGKNSLVSVKLPETTKTWYNFIFLSYKDQKWEITGVVDLPIPTAENLSSEKEGLSLPMSKFAAIKFMGQDSNSDHSWIFANESKFAVIGKYPREALTLPASAKEVLINGHDAWVSLEKESSLLFYFDQEYLIWISGNMSLEEIQSLANSLPSVASPRFPTKIN</sequence>
<protein>
    <recommendedName>
        <fullName evidence="2">DUF4367 domain-containing protein</fullName>
    </recommendedName>
</protein>